<dbReference type="Proteomes" id="UP000009168">
    <property type="component" value="Unassembled WGS sequence"/>
</dbReference>
<dbReference type="EMBL" id="GG662639">
    <property type="protein sequence ID" value="EAR99589.1"/>
    <property type="molecule type" value="Genomic_DNA"/>
</dbReference>
<reference evidence="2" key="1">
    <citation type="journal article" date="2006" name="PLoS Biol.">
        <title>Macronuclear genome sequence of the ciliate Tetrahymena thermophila, a model eukaryote.</title>
        <authorList>
            <person name="Eisen J.A."/>
            <person name="Coyne R.S."/>
            <person name="Wu M."/>
            <person name="Wu D."/>
            <person name="Thiagarajan M."/>
            <person name="Wortman J.R."/>
            <person name="Badger J.H."/>
            <person name="Ren Q."/>
            <person name="Amedeo P."/>
            <person name="Jones K.M."/>
            <person name="Tallon L.J."/>
            <person name="Delcher A.L."/>
            <person name="Salzberg S.L."/>
            <person name="Silva J.C."/>
            <person name="Haas B.J."/>
            <person name="Majoros W.H."/>
            <person name="Farzad M."/>
            <person name="Carlton J.M."/>
            <person name="Smith R.K. Jr."/>
            <person name="Garg J."/>
            <person name="Pearlman R.E."/>
            <person name="Karrer K.M."/>
            <person name="Sun L."/>
            <person name="Manning G."/>
            <person name="Elde N.C."/>
            <person name="Turkewitz A.P."/>
            <person name="Asai D.J."/>
            <person name="Wilkes D.E."/>
            <person name="Wang Y."/>
            <person name="Cai H."/>
            <person name="Collins K."/>
            <person name="Stewart B.A."/>
            <person name="Lee S.R."/>
            <person name="Wilamowska K."/>
            <person name="Weinberg Z."/>
            <person name="Ruzzo W.L."/>
            <person name="Wloga D."/>
            <person name="Gaertig J."/>
            <person name="Frankel J."/>
            <person name="Tsao C.-C."/>
            <person name="Gorovsky M.A."/>
            <person name="Keeling P.J."/>
            <person name="Waller R.F."/>
            <person name="Patron N.J."/>
            <person name="Cherry J.M."/>
            <person name="Stover N.A."/>
            <person name="Krieger C.J."/>
            <person name="del Toro C."/>
            <person name="Ryder H.F."/>
            <person name="Williamson S.C."/>
            <person name="Barbeau R.A."/>
            <person name="Hamilton E.P."/>
            <person name="Orias E."/>
        </authorList>
    </citation>
    <scope>NUCLEOTIDE SEQUENCE [LARGE SCALE GENOMIC DNA]</scope>
    <source>
        <strain evidence="2">SB210</strain>
    </source>
</reference>
<dbReference type="KEGG" id="tet:TTHERM_00138520"/>
<dbReference type="AlphaFoldDB" id="I7MFB5"/>
<sequence length="485" mass="57156">MDYMNSYYYMEQEQPHFDYFFEEQEQEQEQEQQQIHSPLGIQKKISKKKYQKALKWAHIASPFSENQTPEKFLLYGNINLFTNYSEDTSKCPYTSECLVENGYYKLDQVQVTEKKGVEMQVSTLKPCLDKFQFLINLYKRYQSSKYSELANVLLQYQKFIKQEFDRSNCMYKQLKKDQNLQSKLQEEFNAFQLKTIAEIQAQNSSSMTSQYYSYRTVTTNYKTGQPEIKKYGTSESLVNLLGVSVQNEYQNLLWKMRKQQAFSKNQENHLLRSQESISKAIFMIKNIVGKESAYSFSQTLLTRDGFEIPCTVKVQVISNQTLNYIKHYESRDQQVLHYTYIFNKSDIQTLQNKRENMSSQNSTISTQQISLNLNLGIDSCDDSQGSNFVLEHTSETFSEIDLNNYSPQQQYQQCQTTKCYQNTYTNKTLNQSFSPLSTVTCSIQQYNRKSEQKNSCDYSRKSQIFINKYYKHLLTKNTQNIQSSQ</sequence>
<proteinExistence type="predicted"/>
<dbReference type="GeneID" id="7823459"/>
<accession>I7MFB5</accession>
<evidence type="ECO:0000313" key="1">
    <source>
        <dbReference type="EMBL" id="EAR99589.1"/>
    </source>
</evidence>
<evidence type="ECO:0000313" key="2">
    <source>
        <dbReference type="Proteomes" id="UP000009168"/>
    </source>
</evidence>
<gene>
    <name evidence="1" type="ORF">TTHERM_00138520</name>
</gene>
<dbReference type="HOGENOM" id="CLU_563246_0_0_1"/>
<dbReference type="InParanoid" id="I7MFB5"/>
<dbReference type="RefSeq" id="XP_001019834.1">
    <property type="nucleotide sequence ID" value="XM_001019834.1"/>
</dbReference>
<name>I7MFB5_TETTS</name>
<organism evidence="1 2">
    <name type="scientific">Tetrahymena thermophila (strain SB210)</name>
    <dbReference type="NCBI Taxonomy" id="312017"/>
    <lineage>
        <taxon>Eukaryota</taxon>
        <taxon>Sar</taxon>
        <taxon>Alveolata</taxon>
        <taxon>Ciliophora</taxon>
        <taxon>Intramacronucleata</taxon>
        <taxon>Oligohymenophorea</taxon>
        <taxon>Hymenostomatida</taxon>
        <taxon>Tetrahymenina</taxon>
        <taxon>Tetrahymenidae</taxon>
        <taxon>Tetrahymena</taxon>
    </lineage>
</organism>
<keyword evidence="2" id="KW-1185">Reference proteome</keyword>
<protein>
    <submittedName>
        <fullName evidence="1">Uncharacterized protein</fullName>
    </submittedName>
</protein>